<name>A0A0L6VUL0_9BASI</name>
<dbReference type="Proteomes" id="UP000037035">
    <property type="component" value="Unassembled WGS sequence"/>
</dbReference>
<comment type="caution">
    <text evidence="1">The sequence shown here is derived from an EMBL/GenBank/DDBJ whole genome shotgun (WGS) entry which is preliminary data.</text>
</comment>
<dbReference type="EMBL" id="LAVV01000965">
    <property type="protein sequence ID" value="KNZ63905.1"/>
    <property type="molecule type" value="Genomic_DNA"/>
</dbReference>
<dbReference type="AlphaFoldDB" id="A0A0L6VUL0"/>
<protein>
    <submittedName>
        <fullName evidence="1">Uncharacterized protein</fullName>
    </submittedName>
</protein>
<dbReference type="VEuPathDB" id="FungiDB:VP01_1086g2"/>
<organism evidence="1 2">
    <name type="scientific">Puccinia sorghi</name>
    <dbReference type="NCBI Taxonomy" id="27349"/>
    <lineage>
        <taxon>Eukaryota</taxon>
        <taxon>Fungi</taxon>
        <taxon>Dikarya</taxon>
        <taxon>Basidiomycota</taxon>
        <taxon>Pucciniomycotina</taxon>
        <taxon>Pucciniomycetes</taxon>
        <taxon>Pucciniales</taxon>
        <taxon>Pucciniaceae</taxon>
        <taxon>Puccinia</taxon>
    </lineage>
</organism>
<evidence type="ECO:0000313" key="1">
    <source>
        <dbReference type="EMBL" id="KNZ63905.1"/>
    </source>
</evidence>
<evidence type="ECO:0000313" key="2">
    <source>
        <dbReference type="Proteomes" id="UP000037035"/>
    </source>
</evidence>
<keyword evidence="2" id="KW-1185">Reference proteome</keyword>
<accession>A0A0L6VUL0</accession>
<gene>
    <name evidence="1" type="ORF">VP01_1086g2</name>
</gene>
<reference evidence="1 2" key="1">
    <citation type="submission" date="2015-08" db="EMBL/GenBank/DDBJ databases">
        <title>Next Generation Sequencing and Analysis of the Genome of Puccinia sorghi L Schw, the Causal Agent of Maize Common Rust.</title>
        <authorList>
            <person name="Rochi L."/>
            <person name="Burguener G."/>
            <person name="Darino M."/>
            <person name="Turjanski A."/>
            <person name="Kreff E."/>
            <person name="Dieguez M.J."/>
            <person name="Sacco F."/>
        </authorList>
    </citation>
    <scope>NUCLEOTIDE SEQUENCE [LARGE SCALE GENOMIC DNA]</scope>
    <source>
        <strain evidence="1 2">RO10H11247</strain>
    </source>
</reference>
<sequence length="222" mass="25814">MLSAIKRFAQEHGYVILICRWAKGKRKFCKFDRRSGLVLRNRLSPPQSSCYQRSLISLKNLTQASLKSTQILHVMQATKERNKNLLAKKNTIYAAKQRVKNESLQSLSPMFIEFSATGSTFILEFHLDSIDRLLEGSESLVPPMIQHILIGQILESNFLPINHPPKQQSANLLRSDRNPAFCEKNWQQIANPEAIWWKNRYLRCFNLTERLKMETVFDKCTF</sequence>
<proteinExistence type="predicted"/>